<proteinExistence type="predicted"/>
<feature type="region of interest" description="Disordered" evidence="1">
    <location>
        <begin position="54"/>
        <end position="75"/>
    </location>
</feature>
<organism evidence="3 4">
    <name type="scientific">Microbacterium stercoris</name>
    <dbReference type="NCBI Taxonomy" id="2820289"/>
    <lineage>
        <taxon>Bacteria</taxon>
        <taxon>Bacillati</taxon>
        <taxon>Actinomycetota</taxon>
        <taxon>Actinomycetes</taxon>
        <taxon>Micrococcales</taxon>
        <taxon>Microbacteriaceae</taxon>
        <taxon>Microbacterium</taxon>
    </lineage>
</organism>
<dbReference type="AlphaFoldDB" id="A0A939QS36"/>
<gene>
    <name evidence="3" type="ORF">J5V96_11340</name>
</gene>
<dbReference type="RefSeq" id="WP_208503839.1">
    <property type="nucleotide sequence ID" value="NZ_JAGFOA010000004.1"/>
</dbReference>
<evidence type="ECO:0000313" key="4">
    <source>
        <dbReference type="Proteomes" id="UP000680132"/>
    </source>
</evidence>
<evidence type="ECO:0008006" key="5">
    <source>
        <dbReference type="Google" id="ProtNLM"/>
    </source>
</evidence>
<dbReference type="EMBL" id="JAGFOA010000004">
    <property type="protein sequence ID" value="MBO3664103.1"/>
    <property type="molecule type" value="Genomic_DNA"/>
</dbReference>
<name>A0A939QS36_9MICO</name>
<comment type="caution">
    <text evidence="3">The sequence shown here is derived from an EMBL/GenBank/DDBJ whole genome shotgun (WGS) entry which is preliminary data.</text>
</comment>
<evidence type="ECO:0000256" key="2">
    <source>
        <dbReference type="SAM" id="Phobius"/>
    </source>
</evidence>
<accession>A0A939QS36</accession>
<protein>
    <recommendedName>
        <fullName evidence="5">4-hydroxybenzoate polyprenyltransferase</fullName>
    </recommendedName>
</protein>
<keyword evidence="2" id="KW-1133">Transmembrane helix</keyword>
<reference evidence="3" key="1">
    <citation type="submission" date="2021-03" db="EMBL/GenBank/DDBJ databases">
        <title>Microbacterium sp. nov., a novel actinobacterium isolated from cow dung.</title>
        <authorList>
            <person name="Zhang L."/>
        </authorList>
    </citation>
    <scope>NUCLEOTIDE SEQUENCE</scope>
    <source>
        <strain evidence="3">NEAU-LLB</strain>
    </source>
</reference>
<evidence type="ECO:0000256" key="1">
    <source>
        <dbReference type="SAM" id="MobiDB-lite"/>
    </source>
</evidence>
<dbReference type="Proteomes" id="UP000680132">
    <property type="component" value="Unassembled WGS sequence"/>
</dbReference>
<keyword evidence="2" id="KW-0812">Transmembrane</keyword>
<keyword evidence="2" id="KW-0472">Membrane</keyword>
<keyword evidence="4" id="KW-1185">Reference proteome</keyword>
<evidence type="ECO:0000313" key="3">
    <source>
        <dbReference type="EMBL" id="MBO3664103.1"/>
    </source>
</evidence>
<feature type="transmembrane region" description="Helical" evidence="2">
    <location>
        <begin position="24"/>
        <end position="45"/>
    </location>
</feature>
<sequence>MHLAAAIIAAAAETEHEGNPMLATLPAFFIAAVVFTLLALVTASYRNVSNRHVEHAEAHAHGEHGHHDHETGHGH</sequence>